<keyword evidence="2" id="KW-1185">Reference proteome</keyword>
<sequence>MLNVTALEDVAPAMVPFRSEASRPIDFAAVSSALGCDLPTDFKELARRYPTLEFDGFLRVPLPRPGAESAFVDGIRQELEILRDLEDDDMAEGYTAYPAPNGLLPWSESLSGDVFYWRVAGSDPDAWPIVVNSRNDEWWEFPGGAVAFLVGLIDGSVERRGLPGDVPSRHPAVRVFPG</sequence>
<dbReference type="RefSeq" id="WP_265542112.1">
    <property type="nucleotide sequence ID" value="NZ_CP098740.1"/>
</dbReference>
<proteinExistence type="predicted"/>
<dbReference type="Proteomes" id="UP001164963">
    <property type="component" value="Chromosome"/>
</dbReference>
<name>A0ABY6PRW6_9ACTN</name>
<protein>
    <submittedName>
        <fullName evidence="1">SMI1/KNR4 family protein</fullName>
    </submittedName>
</protein>
<organism evidence="1 2">
    <name type="scientific">Streptomyces drozdowiczii</name>
    <dbReference type="NCBI Taxonomy" id="202862"/>
    <lineage>
        <taxon>Bacteria</taxon>
        <taxon>Bacillati</taxon>
        <taxon>Actinomycetota</taxon>
        <taxon>Actinomycetes</taxon>
        <taxon>Kitasatosporales</taxon>
        <taxon>Streptomycetaceae</taxon>
        <taxon>Streptomyces</taxon>
    </lineage>
</organism>
<gene>
    <name evidence="1" type="ORF">NEH16_12700</name>
</gene>
<dbReference type="SUPFAM" id="SSF160631">
    <property type="entry name" value="SMI1/KNR4-like"/>
    <property type="match status" value="1"/>
</dbReference>
<evidence type="ECO:0000313" key="1">
    <source>
        <dbReference type="EMBL" id="UZK54881.1"/>
    </source>
</evidence>
<dbReference type="InterPro" id="IPR037883">
    <property type="entry name" value="Knr4/Smi1-like_sf"/>
</dbReference>
<reference evidence="1" key="1">
    <citation type="journal article" date="2022" name="Front. Microbiol.">
        <title>Mirubactin C rescues the lethal effect of cell wall biosynthesis mutations in Bacillus subtilis.</title>
        <authorList>
            <person name="Kepplinger B."/>
            <person name="Wen X."/>
            <person name="Tyler A.R."/>
            <person name="Kim B.Y."/>
            <person name="Brown J."/>
            <person name="Banks P."/>
            <person name="Dashti Y."/>
            <person name="Mackenzie E.S."/>
            <person name="Wills C."/>
            <person name="Kawai Y."/>
            <person name="Waldron K.J."/>
            <person name="Allenby N.E.E."/>
            <person name="Wu L.J."/>
            <person name="Hall M.J."/>
            <person name="Errington J."/>
        </authorList>
    </citation>
    <scope>NUCLEOTIDE SEQUENCE</scope>
    <source>
        <strain evidence="1">MDA8-470</strain>
    </source>
</reference>
<evidence type="ECO:0000313" key="2">
    <source>
        <dbReference type="Proteomes" id="UP001164963"/>
    </source>
</evidence>
<dbReference type="EMBL" id="CP098740">
    <property type="protein sequence ID" value="UZK54881.1"/>
    <property type="molecule type" value="Genomic_DNA"/>
</dbReference>
<accession>A0ABY6PRW6</accession>